<feature type="transmembrane region" description="Helical" evidence="1">
    <location>
        <begin position="114"/>
        <end position="134"/>
    </location>
</feature>
<reference evidence="2 3" key="1">
    <citation type="submission" date="2015-07" db="EMBL/GenBank/DDBJ databases">
        <authorList>
            <person name="Ju K.-S."/>
            <person name="Doroghazi J.R."/>
            <person name="Metcalf W.W."/>
        </authorList>
    </citation>
    <scope>NUCLEOTIDE SEQUENCE [LARGE SCALE GENOMIC DNA]</scope>
    <source>
        <strain evidence="2 3">NRRL B-3589</strain>
    </source>
</reference>
<gene>
    <name evidence="2" type="ORF">ADK38_32960</name>
</gene>
<feature type="transmembrane region" description="Helical" evidence="1">
    <location>
        <begin position="303"/>
        <end position="323"/>
    </location>
</feature>
<feature type="transmembrane region" description="Helical" evidence="1">
    <location>
        <begin position="26"/>
        <end position="47"/>
    </location>
</feature>
<feature type="transmembrane region" description="Helical" evidence="1">
    <location>
        <begin position="390"/>
        <end position="418"/>
    </location>
</feature>
<name>A0ABR5IY73_9ACTN</name>
<dbReference type="PROSITE" id="PS00626">
    <property type="entry name" value="RCC1_2"/>
    <property type="match status" value="1"/>
</dbReference>
<evidence type="ECO:0000313" key="3">
    <source>
        <dbReference type="Proteomes" id="UP000037020"/>
    </source>
</evidence>
<feature type="transmembrane region" description="Helical" evidence="1">
    <location>
        <begin position="263"/>
        <end position="283"/>
    </location>
</feature>
<feature type="transmembrane region" description="Helical" evidence="1">
    <location>
        <begin position="193"/>
        <end position="217"/>
    </location>
</feature>
<evidence type="ECO:0000313" key="2">
    <source>
        <dbReference type="EMBL" id="KOG86101.1"/>
    </source>
</evidence>
<accession>A0ABR5IY73</accession>
<keyword evidence="3" id="KW-1185">Reference proteome</keyword>
<dbReference type="InterPro" id="IPR019733">
    <property type="entry name" value="Uncharacterised_YhfT"/>
</dbReference>
<evidence type="ECO:0000256" key="1">
    <source>
        <dbReference type="SAM" id="Phobius"/>
    </source>
</evidence>
<feature type="transmembrane region" description="Helical" evidence="1">
    <location>
        <begin position="330"/>
        <end position="355"/>
    </location>
</feature>
<organism evidence="2 3">
    <name type="scientific">Streptomyces varsoviensis</name>
    <dbReference type="NCBI Taxonomy" id="67373"/>
    <lineage>
        <taxon>Bacteria</taxon>
        <taxon>Bacillati</taxon>
        <taxon>Actinomycetota</taxon>
        <taxon>Actinomycetes</taxon>
        <taxon>Kitasatosporales</taxon>
        <taxon>Streptomycetaceae</taxon>
        <taxon>Streptomyces</taxon>
    </lineage>
</organism>
<dbReference type="EMBL" id="LGUT01003036">
    <property type="protein sequence ID" value="KOG86101.1"/>
    <property type="molecule type" value="Genomic_DNA"/>
</dbReference>
<keyword evidence="1" id="KW-1133">Transmembrane helix</keyword>
<comment type="caution">
    <text evidence="2">The sequence shown here is derived from an EMBL/GenBank/DDBJ whole genome shotgun (WGS) entry which is preliminary data.</text>
</comment>
<protein>
    <submittedName>
        <fullName evidence="2">Permease</fullName>
    </submittedName>
</protein>
<dbReference type="Proteomes" id="UP000037020">
    <property type="component" value="Unassembled WGS sequence"/>
</dbReference>
<dbReference type="RefSeq" id="WP_030884954.1">
    <property type="nucleotide sequence ID" value="NZ_JBIRHZ010000010.1"/>
</dbReference>
<sequence>MYDQGPGAVALAAGGHHSLSLSPTQIVLTVVICALSALLVNMAVAVFHDGVRPFMLDYRQGRMKRREIATIAFSLSSGFIFGLGAPMAFSTGVLNPWLLFLPTDILGLLAPRRWLAPVLGAAWALLVIFGLAGATDAAQALPVDFLTAMQALSDPVMYLFAFFPAVAIAYQFGKARGGIAFAVEGLIMLATAYFWKSLFPGALAMAVGMAMLVAFAVRRDVVNRRTARAEAAARGEELPVVDTSAADSLFGENARRLRKYLPWLLLLGGLTGALCATGVFAGGEATSYIVQKGDMGNAAQIDFYRTFGFIPLIGLTSLASGVYATNGMNFVYAAGYIAAPNLLVGGVAGVVVFGVEVLALSQLGRLFAKVPSMQDASDHIRNAINQVLEIAVLFGSILAGMHMGGGVGVALVGGLYVLNEAMGRPVMRLAAAPCAVILVGIMLNLASWAHLFTPIKIAG</sequence>
<dbReference type="InterPro" id="IPR000408">
    <property type="entry name" value="Reg_chr_condens"/>
</dbReference>
<feature type="transmembrane region" description="Helical" evidence="1">
    <location>
        <begin position="430"/>
        <end position="451"/>
    </location>
</feature>
<keyword evidence="1" id="KW-0472">Membrane</keyword>
<feature type="transmembrane region" description="Helical" evidence="1">
    <location>
        <begin position="155"/>
        <end position="173"/>
    </location>
</feature>
<proteinExistence type="predicted"/>
<dbReference type="Pfam" id="PF10797">
    <property type="entry name" value="YhfT"/>
    <property type="match status" value="1"/>
</dbReference>
<keyword evidence="1" id="KW-0812">Transmembrane</keyword>
<feature type="transmembrane region" description="Helical" evidence="1">
    <location>
        <begin position="68"/>
        <end position="94"/>
    </location>
</feature>